<feature type="transmembrane region" description="Helical" evidence="7">
    <location>
        <begin position="229"/>
        <end position="262"/>
    </location>
</feature>
<evidence type="ECO:0000256" key="3">
    <source>
        <dbReference type="ARBA" id="ARBA00022989"/>
    </source>
</evidence>
<evidence type="ECO:0000256" key="6">
    <source>
        <dbReference type="ARBA" id="ARBA00023239"/>
    </source>
</evidence>
<keyword evidence="5" id="KW-1015">Disulfide bond</keyword>
<evidence type="ECO:0000256" key="7">
    <source>
        <dbReference type="SAM" id="Phobius"/>
    </source>
</evidence>
<evidence type="ECO:0000313" key="9">
    <source>
        <dbReference type="EMBL" id="UZH56498.1"/>
    </source>
</evidence>
<reference evidence="9" key="1">
    <citation type="submission" date="2021-02" db="EMBL/GenBank/DDBJ databases">
        <title>Salinimicrobium sp. nov. isolated from seawater in Tongyeong, Republic of Korea.</title>
        <authorList>
            <person name="Lee S.-J."/>
        </authorList>
    </citation>
    <scope>NUCLEOTIDE SEQUENCE</scope>
    <source>
        <strain evidence="9">HN-2-9-2</strain>
    </source>
</reference>
<dbReference type="Proteomes" id="UP001163981">
    <property type="component" value="Chromosome"/>
</dbReference>
<feature type="transmembrane region" description="Helical" evidence="7">
    <location>
        <begin position="110"/>
        <end position="128"/>
    </location>
</feature>
<keyword evidence="6" id="KW-0456">Lyase</keyword>
<gene>
    <name evidence="9" type="ORF">JRG66_06460</name>
</gene>
<feature type="transmembrane region" description="Helical" evidence="7">
    <location>
        <begin position="88"/>
        <end position="104"/>
    </location>
</feature>
<feature type="transmembrane region" description="Helical" evidence="7">
    <location>
        <begin position="291"/>
        <end position="308"/>
    </location>
</feature>
<feature type="transmembrane region" description="Helical" evidence="7">
    <location>
        <begin position="20"/>
        <end position="39"/>
    </location>
</feature>
<name>A0ABY6NUL7_9FLAO</name>
<feature type="transmembrane region" description="Helical" evidence="7">
    <location>
        <begin position="67"/>
        <end position="83"/>
    </location>
</feature>
<proteinExistence type="predicted"/>
<evidence type="ECO:0000256" key="5">
    <source>
        <dbReference type="ARBA" id="ARBA00023157"/>
    </source>
</evidence>
<dbReference type="PANTHER" id="PTHR12639:SF7">
    <property type="entry name" value="HTTM DOMAIN-CONTAINING PROTEIN"/>
    <property type="match status" value="1"/>
</dbReference>
<keyword evidence="10" id="KW-1185">Reference proteome</keyword>
<accession>A0ABY6NUL7</accession>
<comment type="subcellular location">
    <subcellularLocation>
        <location evidence="1">Endomembrane system</location>
        <topology evidence="1">Multi-pass membrane protein</topology>
    </subcellularLocation>
</comment>
<evidence type="ECO:0000256" key="2">
    <source>
        <dbReference type="ARBA" id="ARBA00022692"/>
    </source>
</evidence>
<evidence type="ECO:0000259" key="8">
    <source>
        <dbReference type="SMART" id="SM00752"/>
    </source>
</evidence>
<keyword evidence="2 7" id="KW-0812">Transmembrane</keyword>
<protein>
    <submittedName>
        <fullName evidence="9">HTTM domain-containing protein</fullName>
    </submittedName>
</protein>
<organism evidence="9 10">
    <name type="scientific">Salinimicrobium tongyeongense</name>
    <dbReference type="NCBI Taxonomy" id="2809707"/>
    <lineage>
        <taxon>Bacteria</taxon>
        <taxon>Pseudomonadati</taxon>
        <taxon>Bacteroidota</taxon>
        <taxon>Flavobacteriia</taxon>
        <taxon>Flavobacteriales</taxon>
        <taxon>Flavobacteriaceae</taxon>
        <taxon>Salinimicrobium</taxon>
    </lineage>
</organism>
<feature type="transmembrane region" description="Helical" evidence="7">
    <location>
        <begin position="201"/>
        <end position="222"/>
    </location>
</feature>
<sequence>MLNKWLFTRIDNSALIVFRILFGALLAIEAFGAIFTGWVRRVFIEPEFTFNFIGFEFLQPLPGNGMLWYYAVMGLFGIFVMLGFKYRFSILVYTVMWAAVYLMQKSSYNNHYYLLMLLCFLMSLLPAHRYASVDVRINPALKKLSMPRWVWVLLVVQMAIVYTYAAVAKIYPDWFDATLPGILMAARKHYWLVGDFLQQPWVHHTIAWFGFFFDLLIIPLLLWKRTRILAFLAAVFFHLFNSFIFHIGIFPYLALAFTIFFFSTENINRYFLWKKPHYSAAEVEVPKNRNLIVGFMAIWLLVQAALPVRHWFFKDDVLWTEEGHRLSWRMMLRSKSGQIRFKVVDKAKPKDTIYIQNEDYLSAKQQRALGSKPDMIWQFAQRLEKEYELEGKEVEVYVDSRVSVNRRRYKPFIDPKVDLAAEEWKHFEHHDWILPYNEEKDEEFPGSSK</sequence>
<evidence type="ECO:0000313" key="10">
    <source>
        <dbReference type="Proteomes" id="UP001163981"/>
    </source>
</evidence>
<evidence type="ECO:0000256" key="4">
    <source>
        <dbReference type="ARBA" id="ARBA00023136"/>
    </source>
</evidence>
<dbReference type="SMART" id="SM00752">
    <property type="entry name" value="HTTM"/>
    <property type="match status" value="1"/>
</dbReference>
<evidence type="ECO:0000256" key="1">
    <source>
        <dbReference type="ARBA" id="ARBA00004127"/>
    </source>
</evidence>
<dbReference type="Pfam" id="PF22777">
    <property type="entry name" value="VKGC_lumenal_dom"/>
    <property type="match status" value="1"/>
</dbReference>
<dbReference type="InterPro" id="IPR053935">
    <property type="entry name" value="VKGC_lumenal_dom"/>
</dbReference>
<dbReference type="InterPro" id="IPR053934">
    <property type="entry name" value="HTTM_dom"/>
</dbReference>
<dbReference type="Pfam" id="PF05090">
    <property type="entry name" value="HTTM"/>
    <property type="match status" value="1"/>
</dbReference>
<dbReference type="InterPro" id="IPR007782">
    <property type="entry name" value="VKG_COase"/>
</dbReference>
<feature type="domain" description="HTTM-like" evidence="8">
    <location>
        <begin position="7"/>
        <end position="266"/>
    </location>
</feature>
<dbReference type="InterPro" id="IPR011020">
    <property type="entry name" value="HTTM-like"/>
</dbReference>
<dbReference type="RefSeq" id="WP_265165057.1">
    <property type="nucleotide sequence ID" value="NZ_CP069620.1"/>
</dbReference>
<feature type="transmembrane region" description="Helical" evidence="7">
    <location>
        <begin position="149"/>
        <end position="171"/>
    </location>
</feature>
<keyword evidence="4 7" id="KW-0472">Membrane</keyword>
<dbReference type="EMBL" id="CP069620">
    <property type="protein sequence ID" value="UZH56498.1"/>
    <property type="molecule type" value="Genomic_DNA"/>
</dbReference>
<dbReference type="PANTHER" id="PTHR12639">
    <property type="entry name" value="VITAMIN K-DEPENDENT GAMMA-CARBOXYLASE"/>
    <property type="match status" value="1"/>
</dbReference>
<keyword evidence="3 7" id="KW-1133">Transmembrane helix</keyword>